<evidence type="ECO:0000259" key="9">
    <source>
        <dbReference type="Pfam" id="PF03936"/>
    </source>
</evidence>
<dbReference type="SFLD" id="SFLDS00005">
    <property type="entry name" value="Isoprenoid_Synthase_Type_I"/>
    <property type="match status" value="1"/>
</dbReference>
<keyword evidence="11" id="KW-1185">Reference proteome</keyword>
<evidence type="ECO:0000313" key="10">
    <source>
        <dbReference type="EMBL" id="KAK8992261.1"/>
    </source>
</evidence>
<dbReference type="InterPro" id="IPR001906">
    <property type="entry name" value="Terpene_synth_N"/>
</dbReference>
<dbReference type="SFLD" id="SFLDG01019">
    <property type="entry name" value="Terpene_Cyclase_Like_1_C_Termi"/>
    <property type="match status" value="1"/>
</dbReference>
<feature type="compositionally biased region" description="Basic and acidic residues" evidence="7">
    <location>
        <begin position="133"/>
        <end position="146"/>
    </location>
</feature>
<dbReference type="InterPro" id="IPR008949">
    <property type="entry name" value="Isoprenoid_synthase_dom_sf"/>
</dbReference>
<dbReference type="Pfam" id="PF01397">
    <property type="entry name" value="Terpene_synth"/>
    <property type="match status" value="1"/>
</dbReference>
<dbReference type="InterPro" id="IPR044814">
    <property type="entry name" value="Terpene_cyclase_plant_C1"/>
</dbReference>
<dbReference type="SUPFAM" id="SSF48576">
    <property type="entry name" value="Terpenoid synthases"/>
    <property type="match status" value="1"/>
</dbReference>
<dbReference type="Pfam" id="PF03936">
    <property type="entry name" value="Terpene_synth_C"/>
    <property type="match status" value="1"/>
</dbReference>
<organism evidence="10 11">
    <name type="scientific">Hibiscus sabdariffa</name>
    <name type="common">roselle</name>
    <dbReference type="NCBI Taxonomy" id="183260"/>
    <lineage>
        <taxon>Eukaryota</taxon>
        <taxon>Viridiplantae</taxon>
        <taxon>Streptophyta</taxon>
        <taxon>Embryophyta</taxon>
        <taxon>Tracheophyta</taxon>
        <taxon>Spermatophyta</taxon>
        <taxon>Magnoliopsida</taxon>
        <taxon>eudicotyledons</taxon>
        <taxon>Gunneridae</taxon>
        <taxon>Pentapetalae</taxon>
        <taxon>rosids</taxon>
        <taxon>malvids</taxon>
        <taxon>Malvales</taxon>
        <taxon>Malvaceae</taxon>
        <taxon>Malvoideae</taxon>
        <taxon>Hibiscus</taxon>
    </lineage>
</organism>
<dbReference type="Gene3D" id="1.10.600.10">
    <property type="entry name" value="Farnesyl Diphosphate Synthase"/>
    <property type="match status" value="1"/>
</dbReference>
<protein>
    <submittedName>
        <fullName evidence="10">Uncharacterized protein</fullName>
    </submittedName>
</protein>
<evidence type="ECO:0000256" key="4">
    <source>
        <dbReference type="ARBA" id="ARBA00022842"/>
    </source>
</evidence>
<name>A0ABR2PUY8_9ROSI</name>
<dbReference type="CDD" id="cd00684">
    <property type="entry name" value="Terpene_cyclase_plant_C1"/>
    <property type="match status" value="1"/>
</dbReference>
<dbReference type="Proteomes" id="UP001396334">
    <property type="component" value="Unassembled WGS sequence"/>
</dbReference>
<dbReference type="InterPro" id="IPR050148">
    <property type="entry name" value="Terpene_synthase-like"/>
</dbReference>
<evidence type="ECO:0000256" key="5">
    <source>
        <dbReference type="ARBA" id="ARBA00023211"/>
    </source>
</evidence>
<accession>A0ABR2PUY8</accession>
<feature type="domain" description="Terpene synthase N-terminal" evidence="8">
    <location>
        <begin position="315"/>
        <end position="487"/>
    </location>
</feature>
<dbReference type="InterPro" id="IPR034741">
    <property type="entry name" value="Terpene_cyclase-like_1_C"/>
</dbReference>
<dbReference type="PANTHER" id="PTHR31225">
    <property type="entry name" value="OS04G0344100 PROTEIN-RELATED"/>
    <property type="match status" value="1"/>
</dbReference>
<evidence type="ECO:0000256" key="3">
    <source>
        <dbReference type="ARBA" id="ARBA00022723"/>
    </source>
</evidence>
<dbReference type="SUPFAM" id="SSF48239">
    <property type="entry name" value="Terpenoid cyclases/Protein prenyltransferases"/>
    <property type="match status" value="1"/>
</dbReference>
<reference evidence="10 11" key="1">
    <citation type="journal article" date="2024" name="G3 (Bethesda)">
        <title>Genome assembly of Hibiscus sabdariffa L. provides insights into metabolisms of medicinal natural products.</title>
        <authorList>
            <person name="Kim T."/>
        </authorList>
    </citation>
    <scope>NUCLEOTIDE SEQUENCE [LARGE SCALE GENOMIC DNA]</scope>
    <source>
        <strain evidence="10">TK-2024</strain>
        <tissue evidence="10">Old leaves</tissue>
    </source>
</reference>
<keyword evidence="3" id="KW-0479">Metal-binding</keyword>
<feature type="domain" description="Terpene synthase metal-binding" evidence="9">
    <location>
        <begin position="545"/>
        <end position="783"/>
    </location>
</feature>
<comment type="cofactor">
    <cofactor evidence="1">
        <name>Mn(2+)</name>
        <dbReference type="ChEBI" id="CHEBI:29035"/>
    </cofactor>
</comment>
<evidence type="ECO:0000256" key="7">
    <source>
        <dbReference type="SAM" id="MobiDB-lite"/>
    </source>
</evidence>
<keyword evidence="5" id="KW-0464">Manganese</keyword>
<dbReference type="PANTHER" id="PTHR31225:SF245">
    <property type="entry name" value="(-)-ALPHA-TERPINEOL SYNTHASE-LIKE"/>
    <property type="match status" value="1"/>
</dbReference>
<evidence type="ECO:0000313" key="11">
    <source>
        <dbReference type="Proteomes" id="UP001396334"/>
    </source>
</evidence>
<dbReference type="Gene3D" id="1.50.10.130">
    <property type="entry name" value="Terpene synthase, N-terminal domain"/>
    <property type="match status" value="1"/>
</dbReference>
<evidence type="ECO:0000256" key="6">
    <source>
        <dbReference type="ARBA" id="ARBA00023239"/>
    </source>
</evidence>
<dbReference type="SFLD" id="SFLDG01604">
    <property type="entry name" value="Terpene_Cyclase_Like_1_C_Termi"/>
    <property type="match status" value="1"/>
</dbReference>
<dbReference type="InterPro" id="IPR036965">
    <property type="entry name" value="Terpene_synth_N_sf"/>
</dbReference>
<dbReference type="EMBL" id="JBBPBN010000050">
    <property type="protein sequence ID" value="KAK8992261.1"/>
    <property type="molecule type" value="Genomic_DNA"/>
</dbReference>
<proteinExistence type="predicted"/>
<comment type="caution">
    <text evidence="10">The sequence shown here is derived from an EMBL/GenBank/DDBJ whole genome shotgun (WGS) entry which is preliminary data.</text>
</comment>
<evidence type="ECO:0000256" key="1">
    <source>
        <dbReference type="ARBA" id="ARBA00001936"/>
    </source>
</evidence>
<evidence type="ECO:0000256" key="2">
    <source>
        <dbReference type="ARBA" id="ARBA00001946"/>
    </source>
</evidence>
<dbReference type="InterPro" id="IPR005630">
    <property type="entry name" value="Terpene_synthase_metal-bd"/>
</dbReference>
<comment type="cofactor">
    <cofactor evidence="2">
        <name>Mg(2+)</name>
        <dbReference type="ChEBI" id="CHEBI:18420"/>
    </cofactor>
</comment>
<feature type="region of interest" description="Disordered" evidence="7">
    <location>
        <begin position="110"/>
        <end position="152"/>
    </location>
</feature>
<evidence type="ECO:0000259" key="8">
    <source>
        <dbReference type="Pfam" id="PF01397"/>
    </source>
</evidence>
<gene>
    <name evidence="10" type="ORF">V6N11_048349</name>
</gene>
<keyword evidence="4" id="KW-0460">Magnesium</keyword>
<sequence length="840" mass="94863">MKLKSVCDNLASCGEVISEQEHVTAILNGLPPEYDSVITVITANPNPSYLRTVRTILLDDESRQTSLIEQYPVSAHVVVQQQTTSSPVYASTPTQTAFVNLQQRSSAQIANTESVAYNTGDPSSSAYRGRGRGRNESSRAPQHSDNRSSQAHAHYVSFGSDSPTNMVYYSALVTHHIHVPQFELPTHFVHAGVHHAAHQTQTSPSFPAQSASYSALVGLQVTSGVPMSSHVTQFVPPTTVAGSVVTPQASAPQALIATPEVVDDNACQMRNRLGVISADGVKTFRGSVAYVASTKIFVSSTNRRSGNYQPCLWTDDDLQLLRSNYKGHEYAKRVEELKGKVKMVLNDIVEHDQLLDQLEMIDNLQRLGVAYHFDDEINNMLGNIFENSNNQMRENNLYATALEFRLLREYGYHSSPEVFECFQDKRGGFRPSLCKDIKAMLSLYEASYYCFEGESIMEAAWHFTSENLGFLKCDMDPILAVQVRHAMELPLHWRMPRLEARWYTDLYERRANLNPVVLQLAKLDFNVLQALYQEELKDMSSWWNNTGLGEKLSFARNRLVESFLWTVGIAFKPEFGSCRKTLTKAIALITVIDDIYDVYGTLDELQLFTDAVERWDIKAMKQLPDYMKICFLALYNTVNEMAYDILKEQGHDITSNLKKAWVDLLRSYMLEARWYHSGYTPTFEEYMENAWISIAGPLVASQASLFVTNKINEKELEFLESYPELLHWSSVIFRLQDDLGTSPDELKRGDVAKSIQSYMHGNGVPEEAAREHIKNLMREAWKKVNVHRATASPLSQTAIGIILNLVRTAHCFYQHGDGHGSQNHKTKHHAMSLLFDPIPL</sequence>
<dbReference type="InterPro" id="IPR008930">
    <property type="entry name" value="Terpenoid_cyclase/PrenylTrfase"/>
</dbReference>
<keyword evidence="6" id="KW-0456">Lyase</keyword>
<feature type="compositionally biased region" description="Polar residues" evidence="7">
    <location>
        <begin position="110"/>
        <end position="126"/>
    </location>
</feature>